<comment type="caution">
    <text evidence="3">The sequence shown here is derived from an EMBL/GenBank/DDBJ whole genome shotgun (WGS) entry which is preliminary data.</text>
</comment>
<feature type="transmembrane region" description="Helical" evidence="2">
    <location>
        <begin position="51"/>
        <end position="72"/>
    </location>
</feature>
<keyword evidence="2" id="KW-0472">Membrane</keyword>
<feature type="region of interest" description="Disordered" evidence="1">
    <location>
        <begin position="81"/>
        <end position="118"/>
    </location>
</feature>
<keyword evidence="4" id="KW-1185">Reference proteome</keyword>
<reference evidence="4" key="1">
    <citation type="journal article" date="2019" name="Int. J. Syst. Evol. Microbiol.">
        <title>The Global Catalogue of Microorganisms (GCM) 10K type strain sequencing project: providing services to taxonomists for standard genome sequencing and annotation.</title>
        <authorList>
            <consortium name="The Broad Institute Genomics Platform"/>
            <consortium name="The Broad Institute Genome Sequencing Center for Infectious Disease"/>
            <person name="Wu L."/>
            <person name="Ma J."/>
        </authorList>
    </citation>
    <scope>NUCLEOTIDE SEQUENCE [LARGE SCALE GENOMIC DNA]</scope>
    <source>
        <strain evidence="4">NBRC 108730</strain>
    </source>
</reference>
<evidence type="ECO:0000256" key="1">
    <source>
        <dbReference type="SAM" id="MobiDB-lite"/>
    </source>
</evidence>
<evidence type="ECO:0000256" key="2">
    <source>
        <dbReference type="SAM" id="Phobius"/>
    </source>
</evidence>
<dbReference type="Proteomes" id="UP001157017">
    <property type="component" value="Unassembled WGS sequence"/>
</dbReference>
<feature type="compositionally biased region" description="Basic residues" evidence="1">
    <location>
        <begin position="93"/>
        <end position="118"/>
    </location>
</feature>
<protein>
    <submittedName>
        <fullName evidence="3">Uncharacterized protein</fullName>
    </submittedName>
</protein>
<gene>
    <name evidence="3" type="ORF">GCM10025868_20660</name>
</gene>
<keyword evidence="2" id="KW-0812">Transmembrane</keyword>
<evidence type="ECO:0000313" key="3">
    <source>
        <dbReference type="EMBL" id="GMA86816.1"/>
    </source>
</evidence>
<accession>A0ABQ6JF35</accession>
<feature type="compositionally biased region" description="Low complexity" evidence="1">
    <location>
        <begin position="81"/>
        <end position="92"/>
    </location>
</feature>
<sequence>MGAATRLQVRPRPASRLASALGRGAPGFTLAALLVTSLLPGGSGGPVKRTALLVSLTFFFAMLVARLVVLAVRVPARRLPCRSSPSARCSGRPGRRRSPPVRRRRRASPSRPRARACT</sequence>
<evidence type="ECO:0000313" key="4">
    <source>
        <dbReference type="Proteomes" id="UP001157017"/>
    </source>
</evidence>
<organism evidence="3 4">
    <name type="scientific">Angustibacter aerolatus</name>
    <dbReference type="NCBI Taxonomy" id="1162965"/>
    <lineage>
        <taxon>Bacteria</taxon>
        <taxon>Bacillati</taxon>
        <taxon>Actinomycetota</taxon>
        <taxon>Actinomycetes</taxon>
        <taxon>Kineosporiales</taxon>
        <taxon>Kineosporiaceae</taxon>
    </lineage>
</organism>
<name>A0ABQ6JF35_9ACTN</name>
<dbReference type="EMBL" id="BSUZ01000001">
    <property type="protein sequence ID" value="GMA86816.1"/>
    <property type="molecule type" value="Genomic_DNA"/>
</dbReference>
<feature type="transmembrane region" description="Helical" evidence="2">
    <location>
        <begin position="20"/>
        <end position="39"/>
    </location>
</feature>
<proteinExistence type="predicted"/>
<keyword evidence="2" id="KW-1133">Transmembrane helix</keyword>